<comment type="subunit">
    <text evidence="5 7">Part of the 30S ribosomal subunit.</text>
</comment>
<protein>
    <recommendedName>
        <fullName evidence="4 5">Small ribosomal subunit protein uS3c</fullName>
    </recommendedName>
</protein>
<dbReference type="Gene3D" id="3.30.1140.32">
    <property type="entry name" value="Ribosomal protein S3, C-terminal domain"/>
    <property type="match status" value="1"/>
</dbReference>
<dbReference type="InterPro" id="IPR057258">
    <property type="entry name" value="Ribosomal_uS3"/>
</dbReference>
<evidence type="ECO:0000256" key="3">
    <source>
        <dbReference type="ARBA" id="ARBA00023274"/>
    </source>
</evidence>
<dbReference type="RefSeq" id="YP_002600842.1">
    <property type="nucleotide sequence ID" value="NC_012097.1"/>
</dbReference>
<dbReference type="InterPro" id="IPR018280">
    <property type="entry name" value="Ribosomal_uS3_CS"/>
</dbReference>
<dbReference type="GO" id="GO:0006412">
    <property type="term" value="P:translation"/>
    <property type="evidence" value="ECO:0007669"/>
    <property type="project" value="UniProtKB-UniRule"/>
</dbReference>
<evidence type="ECO:0000259" key="8">
    <source>
        <dbReference type="Pfam" id="PF00189"/>
    </source>
</evidence>
<evidence type="ECO:0000256" key="4">
    <source>
        <dbReference type="ARBA" id="ARBA00035154"/>
    </source>
</evidence>
<dbReference type="GeneID" id="7498372"/>
<comment type="subcellular location">
    <subcellularLocation>
        <location evidence="5 7">Plastid</location>
        <location evidence="5 7">Chloroplast</location>
    </subcellularLocation>
</comment>
<proteinExistence type="inferred from homology"/>
<dbReference type="InterPro" id="IPR015946">
    <property type="entry name" value="KH_dom-like_a/b"/>
</dbReference>
<keyword evidence="7 9" id="KW-0934">Plastid</keyword>
<keyword evidence="7 9" id="KW-0150">Chloroplast</keyword>
<evidence type="ECO:0000256" key="2">
    <source>
        <dbReference type="ARBA" id="ARBA00022980"/>
    </source>
</evidence>
<dbReference type="PROSITE" id="PS00548">
    <property type="entry name" value="RIBOSOMAL_S3"/>
    <property type="match status" value="1"/>
</dbReference>
<dbReference type="GO" id="GO:0009507">
    <property type="term" value="C:chloroplast"/>
    <property type="evidence" value="ECO:0007669"/>
    <property type="project" value="UniProtKB-SubCell"/>
</dbReference>
<evidence type="ECO:0000256" key="5">
    <source>
        <dbReference type="HAMAP-Rule" id="MF_01309"/>
    </source>
</evidence>
<organism evidence="9">
    <name type="scientific">Pycnococcus provasolii</name>
    <dbReference type="NCBI Taxonomy" id="41880"/>
    <lineage>
        <taxon>Eukaryota</taxon>
        <taxon>Viridiplantae</taxon>
        <taxon>Chlorophyta</taxon>
        <taxon>Pseudoscourfieldiophyceae</taxon>
        <taxon>Pseudoscourfieldiales</taxon>
        <taxon>Pycnococcaceae</taxon>
        <taxon>Pycnococcus</taxon>
    </lineage>
</organism>
<accession>C0JWV6</accession>
<keyword evidence="2 5" id="KW-0689">Ribosomal protein</keyword>
<sequence length="286" mass="32326">MGQKVNPFGFRLGYSQHHRSDWFASSQDYSKKLQEDLLVRKFLTREFPDTESGISAVYTRRKGQLLSLEIHTARPRVLLGSNQETQDPTNRVSGLVQVRRDLEKLFPQKIPLSLRLVEETQPDSNVALLAASLAHQLEKRVAFRRALKQTIKRAQTARGVLGVKVQISGRLNGAEIARSEWVREGRVPLHTLRAEVDYATHTARTLYGCLGIKVWLYKESQGLYQKQKTGMGQQRALDESNVSVTQADELDQARVTNPEDFNIPVLLPRPTLPKRVDATVSEETSA</sequence>
<name>C0JWV6_9CHLO</name>
<dbReference type="InterPro" id="IPR001351">
    <property type="entry name" value="Ribosomal_uS3_C"/>
</dbReference>
<comment type="similarity">
    <text evidence="1 5 6">Belongs to the universal ribosomal protein uS3 family.</text>
</comment>
<dbReference type="HAMAP" id="MF_01309_B">
    <property type="entry name" value="Ribosomal_uS3_B"/>
    <property type="match status" value="1"/>
</dbReference>
<dbReference type="NCBIfam" id="TIGR01009">
    <property type="entry name" value="rpsC_bact"/>
    <property type="match status" value="1"/>
</dbReference>
<dbReference type="GO" id="GO:0022627">
    <property type="term" value="C:cytosolic small ribosomal subunit"/>
    <property type="evidence" value="ECO:0007669"/>
    <property type="project" value="TreeGrafter"/>
</dbReference>
<evidence type="ECO:0000256" key="6">
    <source>
        <dbReference type="RuleBase" id="RU003624"/>
    </source>
</evidence>
<dbReference type="EMBL" id="FJ493498">
    <property type="protein sequence ID" value="ACK36841.1"/>
    <property type="molecule type" value="Genomic_DNA"/>
</dbReference>
<dbReference type="Pfam" id="PF00189">
    <property type="entry name" value="Ribosomal_S3_C"/>
    <property type="match status" value="1"/>
</dbReference>
<gene>
    <name evidence="5 9" type="primary">rps3</name>
</gene>
<dbReference type="InterPro" id="IPR005704">
    <property type="entry name" value="Ribosomal_uS3_bac-typ"/>
</dbReference>
<dbReference type="AlphaFoldDB" id="C0JWV6"/>
<dbReference type="SUPFAM" id="SSF54821">
    <property type="entry name" value="Ribosomal protein S3 C-terminal domain"/>
    <property type="match status" value="1"/>
</dbReference>
<dbReference type="GO" id="GO:0003723">
    <property type="term" value="F:RNA binding"/>
    <property type="evidence" value="ECO:0007669"/>
    <property type="project" value="InterPro"/>
</dbReference>
<dbReference type="InterPro" id="IPR036419">
    <property type="entry name" value="Ribosomal_S3_C_sf"/>
</dbReference>
<feature type="domain" description="Small ribosomal subunit protein uS3 C-terminal" evidence="8">
    <location>
        <begin position="133"/>
        <end position="216"/>
    </location>
</feature>
<keyword evidence="3 5" id="KW-0687">Ribonucleoprotein</keyword>
<dbReference type="GO" id="GO:0003735">
    <property type="term" value="F:structural constituent of ribosome"/>
    <property type="evidence" value="ECO:0007669"/>
    <property type="project" value="InterPro"/>
</dbReference>
<dbReference type="CDD" id="cd02412">
    <property type="entry name" value="KH-II_30S_S3"/>
    <property type="match status" value="1"/>
</dbReference>
<dbReference type="PANTHER" id="PTHR11760">
    <property type="entry name" value="30S/40S RIBOSOMAL PROTEIN S3"/>
    <property type="match status" value="1"/>
</dbReference>
<geneLocation type="chloroplast" evidence="9"/>
<evidence type="ECO:0000256" key="7">
    <source>
        <dbReference type="RuleBase" id="RU003626"/>
    </source>
</evidence>
<evidence type="ECO:0000313" key="9">
    <source>
        <dbReference type="EMBL" id="ACK36841.1"/>
    </source>
</evidence>
<reference evidence="9" key="1">
    <citation type="journal article" date="2009" name="Mol. Biol. Evol.">
        <title>The chloroplast genomes of the green algae Pyramimonas, Monomastix, and Pycnococcus shed new light on the evolutionary history of prasinophytes and the origin of the secondary chloroplasts of euglenids.</title>
        <authorList>
            <person name="Turmel M."/>
            <person name="Gagnon M.C."/>
            <person name="O'Kelly C.J."/>
            <person name="Otis C."/>
            <person name="Lemieux C."/>
        </authorList>
    </citation>
    <scope>NUCLEOTIDE SEQUENCE</scope>
    <source>
        <strain evidence="9">CCMP 1203</strain>
    </source>
</reference>
<evidence type="ECO:0000256" key="1">
    <source>
        <dbReference type="ARBA" id="ARBA00010761"/>
    </source>
</evidence>
<dbReference type="Gene3D" id="3.30.300.20">
    <property type="match status" value="1"/>
</dbReference>
<dbReference type="InterPro" id="IPR009019">
    <property type="entry name" value="KH_sf_prok-type"/>
</dbReference>
<dbReference type="PANTHER" id="PTHR11760:SF19">
    <property type="entry name" value="SMALL RIBOSOMAL SUBUNIT PROTEIN US3C"/>
    <property type="match status" value="1"/>
</dbReference>
<dbReference type="SUPFAM" id="SSF54814">
    <property type="entry name" value="Prokaryotic type KH domain (KH-domain type II)"/>
    <property type="match status" value="1"/>
</dbReference>